<sequence length="41" mass="4904">MAYFDYCSLFPVPCSLFPCYINPMFTSQIKMLYNIDGMQFY</sequence>
<proteinExistence type="predicted"/>
<reference evidence="1" key="2">
    <citation type="submission" date="2022-10" db="EMBL/GenBank/DDBJ databases">
        <authorList>
            <person name="Ngo T.-E."/>
        </authorList>
    </citation>
    <scope>NUCLEOTIDE SEQUENCE</scope>
    <source>
        <strain evidence="1">JHB</strain>
    </source>
</reference>
<dbReference type="EMBL" id="CP017708">
    <property type="protein sequence ID" value="WAN69041.1"/>
    <property type="molecule type" value="Genomic_DNA"/>
</dbReference>
<gene>
    <name evidence="1" type="ORF">BJP36_42555</name>
</gene>
<evidence type="ECO:0000313" key="1">
    <source>
        <dbReference type="EMBL" id="WAN69041.1"/>
    </source>
</evidence>
<reference evidence="1" key="1">
    <citation type="journal article" date="2017" name="Proc. Natl. Acad. Sci. U.S.A.">
        <title>Comparative genomics uncovers the prolific and distinctive metabolic potential of the cyanobacterial genus Moorea.</title>
        <authorList>
            <person name="Leao T."/>
            <person name="Castelao G."/>
            <person name="Korobeynikov A."/>
            <person name="Monroe E.A."/>
            <person name="Podell S."/>
            <person name="Glukhov E."/>
            <person name="Allen E.E."/>
            <person name="Gerwick W.H."/>
            <person name="Gerwick L."/>
        </authorList>
    </citation>
    <scope>NUCLEOTIDE SEQUENCE</scope>
    <source>
        <strain evidence="1">JHB</strain>
    </source>
</reference>
<dbReference type="AlphaFoldDB" id="A0A9Q9SSW6"/>
<name>A0A9Q9SSW6_MOOP1</name>
<accession>A0A9Q9SSW6</accession>
<organism evidence="1">
    <name type="scientific">Moorena producens (strain JHB)</name>
    <dbReference type="NCBI Taxonomy" id="1454205"/>
    <lineage>
        <taxon>Bacteria</taxon>
        <taxon>Bacillati</taxon>
        <taxon>Cyanobacteriota</taxon>
        <taxon>Cyanophyceae</taxon>
        <taxon>Coleofasciculales</taxon>
        <taxon>Coleofasciculaceae</taxon>
        <taxon>Moorena</taxon>
    </lineage>
</organism>
<protein>
    <submittedName>
        <fullName evidence="1">Uncharacterized protein</fullName>
    </submittedName>
</protein>
<dbReference type="Proteomes" id="UP000176944">
    <property type="component" value="Chromosome"/>
</dbReference>